<dbReference type="AlphaFoldDB" id="A0A199UWW5"/>
<dbReference type="SMART" id="SM00768">
    <property type="entry name" value="X8"/>
    <property type="match status" value="1"/>
</dbReference>
<dbReference type="PANTHER" id="PTHR31044:SF120">
    <property type="entry name" value="CARBOHYDRATE-BINDING X8 DOMAIN SUPERFAMILY PROTEIN"/>
    <property type="match status" value="1"/>
</dbReference>
<keyword evidence="7" id="KW-0325">Glycoprotein</keyword>
<name>A0A199UWW5_ANACO</name>
<feature type="signal peptide" evidence="9">
    <location>
        <begin position="1"/>
        <end position="27"/>
    </location>
</feature>
<dbReference type="Proteomes" id="UP000092600">
    <property type="component" value="Unassembled WGS sequence"/>
</dbReference>
<comment type="caution">
    <text evidence="11">The sequence shown here is derived from an EMBL/GenBank/DDBJ whole genome shotgun (WGS) entry which is preliminary data.</text>
</comment>
<organism evidence="11 12">
    <name type="scientific">Ananas comosus</name>
    <name type="common">Pineapple</name>
    <name type="synonym">Ananas ananas</name>
    <dbReference type="NCBI Taxonomy" id="4615"/>
    <lineage>
        <taxon>Eukaryota</taxon>
        <taxon>Viridiplantae</taxon>
        <taxon>Streptophyta</taxon>
        <taxon>Embryophyta</taxon>
        <taxon>Tracheophyta</taxon>
        <taxon>Spermatophyta</taxon>
        <taxon>Magnoliopsida</taxon>
        <taxon>Liliopsida</taxon>
        <taxon>Poales</taxon>
        <taxon>Bromeliaceae</taxon>
        <taxon>Bromelioideae</taxon>
        <taxon>Ananas</taxon>
    </lineage>
</organism>
<evidence type="ECO:0000313" key="12">
    <source>
        <dbReference type="Proteomes" id="UP000092600"/>
    </source>
</evidence>
<evidence type="ECO:0000256" key="2">
    <source>
        <dbReference type="ARBA" id="ARBA00022475"/>
    </source>
</evidence>
<dbReference type="InterPro" id="IPR044788">
    <property type="entry name" value="X8_dom_prot"/>
</dbReference>
<keyword evidence="6" id="KW-1015">Disulfide bond</keyword>
<evidence type="ECO:0000256" key="9">
    <source>
        <dbReference type="SAM" id="SignalP"/>
    </source>
</evidence>
<feature type="region of interest" description="Disordered" evidence="8">
    <location>
        <begin position="348"/>
        <end position="372"/>
    </location>
</feature>
<dbReference type="EMBL" id="LSRQ01004555">
    <property type="protein sequence ID" value="OAY69120.1"/>
    <property type="molecule type" value="Genomic_DNA"/>
</dbReference>
<keyword evidence="4 9" id="KW-0732">Signal</keyword>
<keyword evidence="2" id="KW-1003">Cell membrane</keyword>
<evidence type="ECO:0000256" key="3">
    <source>
        <dbReference type="ARBA" id="ARBA00022622"/>
    </source>
</evidence>
<sequence length="640" mass="68330">MATRVIMAHHGLLLLFSLLLSLQSACSSGAFVGFSYDAREERPQSSSPSPTEALSFLHKNRLSPAQYRIFLTNPQPFLHPLSKSAVPVDLFLKQFDTQKPSEANALASSWLETHLISTLPYLNITNIIVIPNERALPSLLHTLNSLYSSLKAFGLNRAVKISVMFSLSALETVGKTRNKDFRRAVEFVKKNLGSFVLIETFVDGQLSLSDGFIQSTAQRAITALSALSNLEDTIPLVFNVKSYVSPSEVEVAQFSEKMKRSLDMYPAINKRVWGFYVDVSHVGETEKEILNWEEQLIFPSSHRELLLLDHEKSTTVRDTYAPITNPVTTTPITVPSTNPSPGIVTVPSTNPVTVLPTNPSTTPITIPPTNNPMPMPTPTPATTPVPVTNPYPTPMTTPVVPVTNPATTPTTVPVTNPVTTYPYTPPGVYTPTYPYAPAGGYVPSVTPPVTVPSTVPVTPAVAGQTWCVAKTGVPDSALQLALDYACGIGGADCSAIQPMGSCYNPNTLQAHASYAFNNYYQRNPSPTSCDFGGTGMIVNVNPSSGTCIYPTSSGVSGYNPTATTPGFTPASSYGSTPGTSSGSTPGTSSGSSVLNTNNSGSSTVYGSDNPTGAGSNSLSRYAGWTSLYFVITLAYIRGRL</sequence>
<dbReference type="GO" id="GO:0009506">
    <property type="term" value="C:plasmodesma"/>
    <property type="evidence" value="ECO:0007669"/>
    <property type="project" value="UniProtKB-ARBA"/>
</dbReference>
<dbReference type="Gene3D" id="1.20.58.1040">
    <property type="match status" value="1"/>
</dbReference>
<dbReference type="GO" id="GO:0005886">
    <property type="term" value="C:plasma membrane"/>
    <property type="evidence" value="ECO:0007669"/>
    <property type="project" value="UniProtKB-SubCell"/>
</dbReference>
<dbReference type="InterPro" id="IPR012946">
    <property type="entry name" value="X8"/>
</dbReference>
<evidence type="ECO:0000313" key="11">
    <source>
        <dbReference type="EMBL" id="OAY69120.1"/>
    </source>
</evidence>
<dbReference type="PANTHER" id="PTHR31044">
    <property type="entry name" value="BETA-1,3 GLUCANASE"/>
    <property type="match status" value="1"/>
</dbReference>
<proteinExistence type="predicted"/>
<feature type="chain" id="PRO_5008508153" evidence="9">
    <location>
        <begin position="28"/>
        <end position="640"/>
    </location>
</feature>
<dbReference type="GO" id="GO:0098552">
    <property type="term" value="C:side of membrane"/>
    <property type="evidence" value="ECO:0007669"/>
    <property type="project" value="UniProtKB-KW"/>
</dbReference>
<feature type="compositionally biased region" description="Polar residues" evidence="8">
    <location>
        <begin position="593"/>
        <end position="612"/>
    </location>
</feature>
<evidence type="ECO:0000256" key="5">
    <source>
        <dbReference type="ARBA" id="ARBA00023136"/>
    </source>
</evidence>
<gene>
    <name evidence="11" type="ORF">ACMD2_02480</name>
</gene>
<keyword evidence="5" id="KW-0472">Membrane</keyword>
<keyword evidence="3" id="KW-0336">GPI-anchor</keyword>
<keyword evidence="3" id="KW-0449">Lipoprotein</keyword>
<accession>A0A199UWW5</accession>
<feature type="compositionally biased region" description="Low complexity" evidence="8">
    <location>
        <begin position="569"/>
        <end position="592"/>
    </location>
</feature>
<feature type="domain" description="X8" evidence="10">
    <location>
        <begin position="465"/>
        <end position="549"/>
    </location>
</feature>
<feature type="region of interest" description="Disordered" evidence="8">
    <location>
        <begin position="569"/>
        <end position="612"/>
    </location>
</feature>
<protein>
    <submittedName>
        <fullName evidence="11">Glucan endo-1,3-beta-glucosidase 1</fullName>
    </submittedName>
</protein>
<dbReference type="Pfam" id="PF07983">
    <property type="entry name" value="X8"/>
    <property type="match status" value="1"/>
</dbReference>
<evidence type="ECO:0000256" key="8">
    <source>
        <dbReference type="SAM" id="MobiDB-lite"/>
    </source>
</evidence>
<evidence type="ECO:0000259" key="10">
    <source>
        <dbReference type="SMART" id="SM00768"/>
    </source>
</evidence>
<evidence type="ECO:0000256" key="4">
    <source>
        <dbReference type="ARBA" id="ARBA00022729"/>
    </source>
</evidence>
<dbReference type="FunFam" id="1.20.58.1040:FF:000001">
    <property type="entry name" value="Glucan endo-1,3-beta-glucosidase 4"/>
    <property type="match status" value="1"/>
</dbReference>
<reference evidence="11 12" key="1">
    <citation type="journal article" date="2016" name="DNA Res.">
        <title>The draft genome of MD-2 pineapple using hybrid error correction of long reads.</title>
        <authorList>
            <person name="Redwan R.M."/>
            <person name="Saidin A."/>
            <person name="Kumar S.V."/>
        </authorList>
    </citation>
    <scope>NUCLEOTIDE SEQUENCE [LARGE SCALE GENOMIC DNA]</scope>
    <source>
        <strain evidence="12">cv. MD2</strain>
        <tissue evidence="11">Leaf</tissue>
    </source>
</reference>
<evidence type="ECO:0000256" key="1">
    <source>
        <dbReference type="ARBA" id="ARBA00004609"/>
    </source>
</evidence>
<evidence type="ECO:0000256" key="6">
    <source>
        <dbReference type="ARBA" id="ARBA00023157"/>
    </source>
</evidence>
<comment type="subcellular location">
    <subcellularLocation>
        <location evidence="1">Cell membrane</location>
        <topology evidence="1">Lipid-anchor</topology>
        <topology evidence="1">GPI-anchor</topology>
    </subcellularLocation>
</comment>
<dbReference type="STRING" id="4615.A0A199UWW5"/>
<dbReference type="Gene3D" id="3.20.20.80">
    <property type="entry name" value="Glycosidases"/>
    <property type="match status" value="1"/>
</dbReference>
<evidence type="ECO:0000256" key="7">
    <source>
        <dbReference type="ARBA" id="ARBA00023180"/>
    </source>
</evidence>